<comment type="caution">
    <text evidence="1">The sequence shown here is derived from an EMBL/GenBank/DDBJ whole genome shotgun (WGS) entry which is preliminary data.</text>
</comment>
<protein>
    <submittedName>
        <fullName evidence="1">Uncharacterized protein</fullName>
    </submittedName>
</protein>
<organism evidence="1 2">
    <name type="scientific">Ochrobactrum chromiisoli</name>
    <dbReference type="NCBI Taxonomy" id="2993941"/>
    <lineage>
        <taxon>Bacteria</taxon>
        <taxon>Pseudomonadati</taxon>
        <taxon>Pseudomonadota</taxon>
        <taxon>Alphaproteobacteria</taxon>
        <taxon>Hyphomicrobiales</taxon>
        <taxon>Brucellaceae</taxon>
        <taxon>Brucella/Ochrobactrum group</taxon>
        <taxon>Ochrobactrum</taxon>
    </lineage>
</organism>
<reference evidence="1 2" key="1">
    <citation type="submission" date="2022-11" db="EMBL/GenBank/DDBJ databases">
        <title>Brucella sp. YY2X, whole genome shotgun sequencing project.</title>
        <authorList>
            <person name="Yang Y."/>
        </authorList>
    </citation>
    <scope>NUCLEOTIDE SEQUENCE [LARGE SCALE GENOMIC DNA]</scope>
    <source>
        <strain evidence="1 2">YY2X</strain>
    </source>
</reference>
<sequence>MSCPVSTFKALKISVLKHPRMLRALPFMDWTNENRLMGHSIEN</sequence>
<dbReference type="EMBL" id="JAPHAV010000005">
    <property type="protein sequence ID" value="MCX2697469.1"/>
    <property type="molecule type" value="Genomic_DNA"/>
</dbReference>
<dbReference type="RefSeq" id="WP_265985019.1">
    <property type="nucleotide sequence ID" value="NZ_JAPHAV010000005.1"/>
</dbReference>
<proteinExistence type="predicted"/>
<accession>A0ABT3QPE2</accession>
<name>A0ABT3QPE2_9HYPH</name>
<gene>
    <name evidence="1" type="ORF">OPR82_11935</name>
</gene>
<evidence type="ECO:0000313" key="1">
    <source>
        <dbReference type="EMBL" id="MCX2697469.1"/>
    </source>
</evidence>
<evidence type="ECO:0000313" key="2">
    <source>
        <dbReference type="Proteomes" id="UP001301216"/>
    </source>
</evidence>
<dbReference type="Proteomes" id="UP001301216">
    <property type="component" value="Unassembled WGS sequence"/>
</dbReference>
<keyword evidence="2" id="KW-1185">Reference proteome</keyword>